<comment type="caution">
    <text evidence="1">The sequence shown here is derived from an EMBL/GenBank/DDBJ whole genome shotgun (WGS) entry which is preliminary data.</text>
</comment>
<dbReference type="AlphaFoldDB" id="E5XPL9"/>
<dbReference type="Proteomes" id="UP000004816">
    <property type="component" value="Unassembled WGS sequence"/>
</dbReference>
<dbReference type="EMBL" id="ACZI02000003">
    <property type="protein sequence ID" value="EFV13706.2"/>
    <property type="molecule type" value="Genomic_DNA"/>
</dbReference>
<dbReference type="STRING" id="679197.HMPREF9336_01441"/>
<sequence length="141" mass="14645">MRLTGEAAEDAGAIAEALDGSSPSTVLDFVWGPPAEAALAVFQGRGHASSGADISFVQIGSLAGATAAVPAQVLRSTNIRVRGSGFGSFSFEEYLRQVPRYIERIAAGAVRIPYRAFALPDVAQAWEAAKGGGDRVVVVPR</sequence>
<dbReference type="eggNOG" id="COG1064">
    <property type="taxonomic scope" value="Bacteria"/>
</dbReference>
<dbReference type="Gene3D" id="3.40.50.720">
    <property type="entry name" value="NAD(P)-binding Rossmann-like Domain"/>
    <property type="match status" value="1"/>
</dbReference>
<accession>E5XPL9</accession>
<dbReference type="HOGENOM" id="CLU_1823982_0_0_11"/>
<reference evidence="1 2" key="1">
    <citation type="journal article" date="2011" name="Stand. Genomic Sci.">
        <title>High quality draft genome sequence of Segniliparus rugosus CDC 945(T)= (ATCC BAA-974(T)).</title>
        <authorList>
            <person name="Earl A.M."/>
            <person name="Desjardins C.A."/>
            <person name="Fitzgerald M.G."/>
            <person name="Arachchi H.M."/>
            <person name="Zeng Q."/>
            <person name="Mehta T."/>
            <person name="Griggs A."/>
            <person name="Birren B.W."/>
            <person name="Toney N.C."/>
            <person name="Carr J."/>
            <person name="Posey J."/>
            <person name="Butler W.R."/>
        </authorList>
    </citation>
    <scope>NUCLEOTIDE SEQUENCE [LARGE SCALE GENOMIC DNA]</scope>
    <source>
        <strain evidence="2">ATCC BAA-974 / DSM 45345 / CCUG 50838 / CIP 108380 / JCM 13579 / CDC 945</strain>
    </source>
</reference>
<evidence type="ECO:0000313" key="1">
    <source>
        <dbReference type="EMBL" id="EFV13706.2"/>
    </source>
</evidence>
<evidence type="ECO:0008006" key="3">
    <source>
        <dbReference type="Google" id="ProtNLM"/>
    </source>
</evidence>
<name>E5XPL9_SEGRC</name>
<proteinExistence type="predicted"/>
<dbReference type="RefSeq" id="WP_021030926.1">
    <property type="nucleotide sequence ID" value="NZ_KI391954.1"/>
</dbReference>
<protein>
    <recommendedName>
        <fullName evidence="3">Zinc-binding dehydrogenase</fullName>
    </recommendedName>
</protein>
<gene>
    <name evidence="1" type="ORF">HMPREF9336_01441</name>
</gene>
<evidence type="ECO:0000313" key="2">
    <source>
        <dbReference type="Proteomes" id="UP000004816"/>
    </source>
</evidence>
<keyword evidence="2" id="KW-1185">Reference proteome</keyword>
<organism evidence="1 2">
    <name type="scientific">Segniliparus rugosus (strain ATCC BAA-974 / DSM 45345 / CCUG 50838 / CIP 108380 / JCM 13579 / CDC 945)</name>
    <dbReference type="NCBI Taxonomy" id="679197"/>
    <lineage>
        <taxon>Bacteria</taxon>
        <taxon>Bacillati</taxon>
        <taxon>Actinomycetota</taxon>
        <taxon>Actinomycetes</taxon>
        <taxon>Mycobacteriales</taxon>
        <taxon>Segniliparaceae</taxon>
        <taxon>Segniliparus</taxon>
    </lineage>
</organism>